<evidence type="ECO:0000313" key="2">
    <source>
        <dbReference type="Proteomes" id="UP001162483"/>
    </source>
</evidence>
<organism evidence="1 2">
    <name type="scientific">Staurois parvus</name>
    <dbReference type="NCBI Taxonomy" id="386267"/>
    <lineage>
        <taxon>Eukaryota</taxon>
        <taxon>Metazoa</taxon>
        <taxon>Chordata</taxon>
        <taxon>Craniata</taxon>
        <taxon>Vertebrata</taxon>
        <taxon>Euteleostomi</taxon>
        <taxon>Amphibia</taxon>
        <taxon>Batrachia</taxon>
        <taxon>Anura</taxon>
        <taxon>Neobatrachia</taxon>
        <taxon>Ranoidea</taxon>
        <taxon>Ranidae</taxon>
        <taxon>Staurois</taxon>
    </lineage>
</organism>
<evidence type="ECO:0000313" key="1">
    <source>
        <dbReference type="EMBL" id="CAI9561474.1"/>
    </source>
</evidence>
<protein>
    <submittedName>
        <fullName evidence="1">Uncharacterized protein</fullName>
    </submittedName>
</protein>
<proteinExistence type="predicted"/>
<dbReference type="Proteomes" id="UP001162483">
    <property type="component" value="Unassembled WGS sequence"/>
</dbReference>
<sequence length="68" mass="7547">MSTMLHILTTSRLAQVYKQLRAVQGRVAIYKHSPASQPVHAPKERVAPLTGAHCTDHCTRPLCEVPIM</sequence>
<comment type="caution">
    <text evidence="1">The sequence shown here is derived from an EMBL/GenBank/DDBJ whole genome shotgun (WGS) entry which is preliminary data.</text>
</comment>
<gene>
    <name evidence="1" type="ORF">SPARVUS_LOCUS5427085</name>
</gene>
<reference evidence="1" key="1">
    <citation type="submission" date="2023-05" db="EMBL/GenBank/DDBJ databases">
        <authorList>
            <person name="Stuckert A."/>
        </authorList>
    </citation>
    <scope>NUCLEOTIDE SEQUENCE</scope>
</reference>
<accession>A0ABN9CMW0</accession>
<name>A0ABN9CMW0_9NEOB</name>
<keyword evidence="2" id="KW-1185">Reference proteome</keyword>
<dbReference type="EMBL" id="CATNWA010011282">
    <property type="protein sequence ID" value="CAI9561474.1"/>
    <property type="molecule type" value="Genomic_DNA"/>
</dbReference>